<accession>A0A2P4Y8W6</accession>
<protein>
    <submittedName>
        <fullName evidence="2">Uncharacterized protein</fullName>
    </submittedName>
</protein>
<organism evidence="2 3">
    <name type="scientific">Phytophthora palmivora</name>
    <dbReference type="NCBI Taxonomy" id="4796"/>
    <lineage>
        <taxon>Eukaryota</taxon>
        <taxon>Sar</taxon>
        <taxon>Stramenopiles</taxon>
        <taxon>Oomycota</taxon>
        <taxon>Peronosporomycetes</taxon>
        <taxon>Peronosporales</taxon>
        <taxon>Peronosporaceae</taxon>
        <taxon>Phytophthora</taxon>
    </lineage>
</organism>
<dbReference type="OrthoDB" id="120736at2759"/>
<keyword evidence="3" id="KW-1185">Reference proteome</keyword>
<evidence type="ECO:0000256" key="1">
    <source>
        <dbReference type="SAM" id="MobiDB-lite"/>
    </source>
</evidence>
<dbReference type="Proteomes" id="UP000237271">
    <property type="component" value="Unassembled WGS sequence"/>
</dbReference>
<name>A0A2P4Y8W6_9STRA</name>
<sequence>MLCKYYRDTTVEDVSEQRVVDESNKTNVKNGAIENVDSLLESELTMDLRESDVQARVVNYFKRCEEIILDYDLKSTFCTAIRTAHKCTILRKHLQPTALHDEVGIQQKLIDNSSTKNDAALYKLAKETALEQDKAFRSLTNRKQQQVQQRKDGPTDTKSNGGQGRERTLSSGKTGSGKRKHWHGNDAKR</sequence>
<feature type="region of interest" description="Disordered" evidence="1">
    <location>
        <begin position="138"/>
        <end position="189"/>
    </location>
</feature>
<evidence type="ECO:0000313" key="3">
    <source>
        <dbReference type="Proteomes" id="UP000237271"/>
    </source>
</evidence>
<dbReference type="AlphaFoldDB" id="A0A2P4Y8W6"/>
<gene>
    <name evidence="2" type="ORF">PHPALM_8818</name>
</gene>
<evidence type="ECO:0000313" key="2">
    <source>
        <dbReference type="EMBL" id="POM74256.1"/>
    </source>
</evidence>
<proteinExistence type="predicted"/>
<feature type="compositionally biased region" description="Polar residues" evidence="1">
    <location>
        <begin position="138"/>
        <end position="148"/>
    </location>
</feature>
<dbReference type="EMBL" id="NCKW01004903">
    <property type="protein sequence ID" value="POM74256.1"/>
    <property type="molecule type" value="Genomic_DNA"/>
</dbReference>
<reference evidence="2 3" key="1">
    <citation type="journal article" date="2017" name="Genome Biol. Evol.">
        <title>Phytophthora megakarya and P. palmivora, closely related causal agents of cacao black pod rot, underwent increases in genome sizes and gene numbers by different mechanisms.</title>
        <authorList>
            <person name="Ali S.S."/>
            <person name="Shao J."/>
            <person name="Lary D.J."/>
            <person name="Kronmiller B."/>
            <person name="Shen D."/>
            <person name="Strem M.D."/>
            <person name="Amoako-Attah I."/>
            <person name="Akrofi A.Y."/>
            <person name="Begoude B.A."/>
            <person name="Ten Hoopen G.M."/>
            <person name="Coulibaly K."/>
            <person name="Kebe B.I."/>
            <person name="Melnick R.L."/>
            <person name="Guiltinan M.J."/>
            <person name="Tyler B.M."/>
            <person name="Meinhardt L.W."/>
            <person name="Bailey B.A."/>
        </authorList>
    </citation>
    <scope>NUCLEOTIDE SEQUENCE [LARGE SCALE GENOMIC DNA]</scope>
    <source>
        <strain evidence="3">sbr112.9</strain>
    </source>
</reference>
<comment type="caution">
    <text evidence="2">The sequence shown here is derived from an EMBL/GenBank/DDBJ whole genome shotgun (WGS) entry which is preliminary data.</text>
</comment>